<proteinExistence type="predicted"/>
<sequence length="37" mass="4144">MDCERTPQLNEEAMFMALLKGEIDMISNIRGTFGAIP</sequence>
<dbReference type="EMBL" id="BARU01049533">
    <property type="protein sequence ID" value="GAH94128.1"/>
    <property type="molecule type" value="Genomic_DNA"/>
</dbReference>
<comment type="caution">
    <text evidence="1">The sequence shown here is derived from an EMBL/GenBank/DDBJ whole genome shotgun (WGS) entry which is preliminary data.</text>
</comment>
<organism evidence="1">
    <name type="scientific">marine sediment metagenome</name>
    <dbReference type="NCBI Taxonomy" id="412755"/>
    <lineage>
        <taxon>unclassified sequences</taxon>
        <taxon>metagenomes</taxon>
        <taxon>ecological metagenomes</taxon>
    </lineage>
</organism>
<protein>
    <submittedName>
        <fullName evidence="1">Uncharacterized protein</fullName>
    </submittedName>
</protein>
<reference evidence="1" key="1">
    <citation type="journal article" date="2014" name="Front. Microbiol.">
        <title>High frequency of phylogenetically diverse reductive dehalogenase-homologous genes in deep subseafloor sedimentary metagenomes.</title>
        <authorList>
            <person name="Kawai M."/>
            <person name="Futagami T."/>
            <person name="Toyoda A."/>
            <person name="Takaki Y."/>
            <person name="Nishi S."/>
            <person name="Hori S."/>
            <person name="Arai W."/>
            <person name="Tsubouchi T."/>
            <person name="Morono Y."/>
            <person name="Uchiyama I."/>
            <person name="Ito T."/>
            <person name="Fujiyama A."/>
            <person name="Inagaki F."/>
            <person name="Takami H."/>
        </authorList>
    </citation>
    <scope>NUCLEOTIDE SEQUENCE</scope>
    <source>
        <strain evidence="1">Expedition CK06-06</strain>
    </source>
</reference>
<feature type="non-terminal residue" evidence="1">
    <location>
        <position position="37"/>
    </location>
</feature>
<accession>X1LJ09</accession>
<gene>
    <name evidence="1" type="ORF">S03H2_72853</name>
</gene>
<evidence type="ECO:0000313" key="1">
    <source>
        <dbReference type="EMBL" id="GAH94128.1"/>
    </source>
</evidence>
<dbReference type="AlphaFoldDB" id="X1LJ09"/>
<name>X1LJ09_9ZZZZ</name>